<dbReference type="FunFam" id="1.10.10.10:FF:000322">
    <property type="entry name" value="Probable disease resistance protein At1g63360"/>
    <property type="match status" value="1"/>
</dbReference>
<keyword evidence="7" id="KW-1185">Reference proteome</keyword>
<dbReference type="SUPFAM" id="SSF52058">
    <property type="entry name" value="L domain-like"/>
    <property type="match status" value="1"/>
</dbReference>
<evidence type="ECO:0000259" key="5">
    <source>
        <dbReference type="Pfam" id="PF23559"/>
    </source>
</evidence>
<name>U5DFP1_AMBTC</name>
<dbReference type="PANTHER" id="PTHR23155:SF1205">
    <property type="entry name" value="DISEASE RESISTANCE PROTEIN RPM1"/>
    <property type="match status" value="1"/>
</dbReference>
<dbReference type="Proteomes" id="UP000017836">
    <property type="component" value="Unassembled WGS sequence"/>
</dbReference>
<dbReference type="InterPro" id="IPR002182">
    <property type="entry name" value="NB-ARC"/>
</dbReference>
<gene>
    <name evidence="6" type="ORF">AMTR_s00061p00205780</name>
</gene>
<dbReference type="OMA" id="NINEWRD"/>
<organism evidence="6 7">
    <name type="scientific">Amborella trichopoda</name>
    <dbReference type="NCBI Taxonomy" id="13333"/>
    <lineage>
        <taxon>Eukaryota</taxon>
        <taxon>Viridiplantae</taxon>
        <taxon>Streptophyta</taxon>
        <taxon>Embryophyta</taxon>
        <taxon>Tracheophyta</taxon>
        <taxon>Spermatophyta</taxon>
        <taxon>Magnoliopsida</taxon>
        <taxon>Amborellales</taxon>
        <taxon>Amborellaceae</taxon>
        <taxon>Amborella</taxon>
    </lineage>
</organism>
<proteinExistence type="predicted"/>
<dbReference type="Gene3D" id="1.10.8.430">
    <property type="entry name" value="Helical domain of apoptotic protease-activating factors"/>
    <property type="match status" value="1"/>
</dbReference>
<feature type="domain" description="Disease resistance protein winged helix" evidence="5">
    <location>
        <begin position="245"/>
        <end position="316"/>
    </location>
</feature>
<dbReference type="InterPro" id="IPR044974">
    <property type="entry name" value="Disease_R_plants"/>
</dbReference>
<dbReference type="HOGENOM" id="CLU_000837_35_8_1"/>
<dbReference type="PANTHER" id="PTHR23155">
    <property type="entry name" value="DISEASE RESISTANCE PROTEIN RP"/>
    <property type="match status" value="1"/>
</dbReference>
<feature type="signal peptide" evidence="3">
    <location>
        <begin position="1"/>
        <end position="23"/>
    </location>
</feature>
<accession>U5DFP1</accession>
<evidence type="ECO:0000313" key="7">
    <source>
        <dbReference type="Proteomes" id="UP000017836"/>
    </source>
</evidence>
<evidence type="ECO:0000256" key="2">
    <source>
        <dbReference type="ARBA" id="ARBA00022821"/>
    </source>
</evidence>
<feature type="chain" id="PRO_5004658863" evidence="3">
    <location>
        <begin position="24"/>
        <end position="544"/>
    </location>
</feature>
<dbReference type="PRINTS" id="PR00364">
    <property type="entry name" value="DISEASERSIST"/>
</dbReference>
<dbReference type="Gene3D" id="3.40.50.300">
    <property type="entry name" value="P-loop containing nucleotide triphosphate hydrolases"/>
    <property type="match status" value="1"/>
</dbReference>
<dbReference type="Pfam" id="PF00931">
    <property type="entry name" value="NB-ARC"/>
    <property type="match status" value="1"/>
</dbReference>
<dbReference type="EMBL" id="KI392075">
    <property type="protein sequence ID" value="ERN19243.1"/>
    <property type="molecule type" value="Genomic_DNA"/>
</dbReference>
<keyword evidence="1" id="KW-0677">Repeat</keyword>
<dbReference type="Pfam" id="PF23559">
    <property type="entry name" value="WHD_DRP"/>
    <property type="match status" value="1"/>
</dbReference>
<feature type="domain" description="NB-ARC" evidence="4">
    <location>
        <begin position="6"/>
        <end position="160"/>
    </location>
</feature>
<dbReference type="InterPro" id="IPR027417">
    <property type="entry name" value="P-loop_NTPase"/>
</dbReference>
<dbReference type="InterPro" id="IPR032675">
    <property type="entry name" value="LRR_dom_sf"/>
</dbReference>
<dbReference type="Gene3D" id="3.80.10.10">
    <property type="entry name" value="Ribonuclease Inhibitor"/>
    <property type="match status" value="1"/>
</dbReference>
<dbReference type="GO" id="GO:0043531">
    <property type="term" value="F:ADP binding"/>
    <property type="evidence" value="ECO:0007669"/>
    <property type="project" value="InterPro"/>
</dbReference>
<protein>
    <submittedName>
        <fullName evidence="6">Uncharacterized protein</fullName>
    </submittedName>
</protein>
<evidence type="ECO:0000256" key="1">
    <source>
        <dbReference type="ARBA" id="ARBA00022737"/>
    </source>
</evidence>
<sequence>MDKNNAVWLLWLGWVAWGKTTLAKKAYNQDDVKRHFSCFAWVCVSQTYQVNEILRGVINGVMTPPADTQNIDYQELKRVLSNHLQERRYLVVFDDTLKTDAWESIEAALPDRKNGSRVVITTRIEPVASLIASMDSVHYLKPLPKEESWELLCRRAFVKSNGRCPETMRDMSHQIAQRCGGLQLAFAVVGGLLSTKAMTPLSWKRVLDGFRWHLDEGDVKISDVLSLSYFDLPCYLKPCFLYLSVFPEDFKIRRTTLVQLWLAEGFIAKRGGETLEDVAEDYFEELVSRNILQVERMSLSGHIKSCVVHDLLRDLAIAKAKEENFLGVIARKDDMPSQRARSLTFHCSIEDHVSFLKNVRSFLLSLRLRVFGNPINYSIHYLPNVELLRVLVLENITTYYLPKQLGILTHLSSPPPPTFLEKMKLRGNLEKLPSWFGSLQCLAKVVLVHGRWNIDGFLRLQVLPKLCILVLSSDSYVGKDMSCIAGGFPRLQYLMLHGLQELEEWKKLEEGSMPCLRTLIIMECYKLRRLPKRLWHIVNLQDDE</sequence>
<dbReference type="Gramene" id="ERN19243">
    <property type="protein sequence ID" value="ERN19243"/>
    <property type="gene ID" value="AMTR_s00061p00205780"/>
</dbReference>
<dbReference type="AlphaFoldDB" id="U5DFP1"/>
<dbReference type="eggNOG" id="KOG4658">
    <property type="taxonomic scope" value="Eukaryota"/>
</dbReference>
<dbReference type="InterPro" id="IPR058922">
    <property type="entry name" value="WHD_DRP"/>
</dbReference>
<dbReference type="InterPro" id="IPR042197">
    <property type="entry name" value="Apaf_helical"/>
</dbReference>
<dbReference type="InterPro" id="IPR036388">
    <property type="entry name" value="WH-like_DNA-bd_sf"/>
</dbReference>
<evidence type="ECO:0000259" key="4">
    <source>
        <dbReference type="Pfam" id="PF00931"/>
    </source>
</evidence>
<dbReference type="Gene3D" id="1.10.10.10">
    <property type="entry name" value="Winged helix-like DNA-binding domain superfamily/Winged helix DNA-binding domain"/>
    <property type="match status" value="1"/>
</dbReference>
<reference evidence="7" key="1">
    <citation type="journal article" date="2013" name="Science">
        <title>The Amborella genome and the evolution of flowering plants.</title>
        <authorList>
            <consortium name="Amborella Genome Project"/>
        </authorList>
    </citation>
    <scope>NUCLEOTIDE SEQUENCE [LARGE SCALE GENOMIC DNA]</scope>
</reference>
<evidence type="ECO:0000256" key="3">
    <source>
        <dbReference type="SAM" id="SignalP"/>
    </source>
</evidence>
<dbReference type="GO" id="GO:0006952">
    <property type="term" value="P:defense response"/>
    <property type="evidence" value="ECO:0007669"/>
    <property type="project" value="UniProtKB-KW"/>
</dbReference>
<keyword evidence="2" id="KW-0611">Plant defense</keyword>
<evidence type="ECO:0000313" key="6">
    <source>
        <dbReference type="EMBL" id="ERN19243.1"/>
    </source>
</evidence>
<keyword evidence="3" id="KW-0732">Signal</keyword>
<dbReference type="SUPFAM" id="SSF52540">
    <property type="entry name" value="P-loop containing nucleoside triphosphate hydrolases"/>
    <property type="match status" value="1"/>
</dbReference>